<dbReference type="AlphaFoldDB" id="A0A1W0E7D9"/>
<dbReference type="GO" id="GO:0016281">
    <property type="term" value="C:eukaryotic translation initiation factor 4F complex"/>
    <property type="evidence" value="ECO:0007669"/>
    <property type="project" value="TreeGrafter"/>
</dbReference>
<name>A0A1W0E7D9_9MICR</name>
<dbReference type="GO" id="GO:0003743">
    <property type="term" value="F:translation initiation factor activity"/>
    <property type="evidence" value="ECO:0007669"/>
    <property type="project" value="UniProtKB-KW"/>
</dbReference>
<dbReference type="Proteomes" id="UP000192758">
    <property type="component" value="Unassembled WGS sequence"/>
</dbReference>
<proteinExistence type="inferred from homology"/>
<comment type="similarity">
    <text evidence="1">Belongs to the eukaryotic initiation factor 4E family.</text>
</comment>
<dbReference type="GO" id="GO:0000340">
    <property type="term" value="F:RNA 7-methylguanosine cap binding"/>
    <property type="evidence" value="ECO:0007669"/>
    <property type="project" value="TreeGrafter"/>
</dbReference>
<dbReference type="PANTHER" id="PTHR11960">
    <property type="entry name" value="EUKARYOTIC TRANSLATION INITIATION FACTOR 4E RELATED"/>
    <property type="match status" value="1"/>
</dbReference>
<dbReference type="Gene3D" id="3.30.760.10">
    <property type="entry name" value="RNA Cap, Translation Initiation Factor Eif4e"/>
    <property type="match status" value="1"/>
</dbReference>
<protein>
    <submittedName>
        <fullName evidence="2">eIF4E2</fullName>
    </submittedName>
</protein>
<keyword evidence="3" id="KW-1185">Reference proteome</keyword>
<evidence type="ECO:0000256" key="1">
    <source>
        <dbReference type="RuleBase" id="RU004374"/>
    </source>
</evidence>
<keyword evidence="1" id="KW-0694">RNA-binding</keyword>
<accession>A0A1W0E7D9</accession>
<dbReference type="PANTHER" id="PTHR11960:SF18">
    <property type="entry name" value="EUKARYOTIC TRANSLATION INITIATION FACTOR 4E HOMOLOGOUS PROTEIN, ISOFORM B"/>
    <property type="match status" value="1"/>
</dbReference>
<sequence length="184" mass="21149">MNLKNRVVVSSTNIANKEGCYAYENSFKEICKIDTLEQAVYIAKRIICFENSAKDLIENGYDTYSLNVFKEGIRPEWEDKENINGCSFIVTLKHGKASNYIFENLFFAFIQDRFTQILVNGIRVDVKQTFVKISIWMKNIPVATNNGLVFKELSTLMGFDSNVSFMLKKHQKMVEQLSNLTVSN</sequence>
<gene>
    <name evidence="2" type="primary">EIF4E2</name>
    <name evidence="2" type="ORF">EHP00_265</name>
</gene>
<keyword evidence="1" id="KW-0648">Protein biosynthesis</keyword>
<dbReference type="VEuPathDB" id="MicrosporidiaDB:EHP00_265"/>
<dbReference type="InterPro" id="IPR023398">
    <property type="entry name" value="TIF_eIF4e-like"/>
</dbReference>
<dbReference type="Pfam" id="PF01652">
    <property type="entry name" value="IF4E"/>
    <property type="match status" value="1"/>
</dbReference>
<evidence type="ECO:0000313" key="2">
    <source>
        <dbReference type="EMBL" id="OQS55148.1"/>
    </source>
</evidence>
<dbReference type="EMBL" id="MNPJ01000014">
    <property type="protein sequence ID" value="OQS55148.1"/>
    <property type="molecule type" value="Genomic_DNA"/>
</dbReference>
<comment type="caution">
    <text evidence="2">The sequence shown here is derived from an EMBL/GenBank/DDBJ whole genome shotgun (WGS) entry which is preliminary data.</text>
</comment>
<reference evidence="2 3" key="1">
    <citation type="journal article" date="2017" name="Environ. Microbiol.">
        <title>Decay of the glycolytic pathway and adaptation to intranuclear parasitism within Enterocytozoonidae microsporidia.</title>
        <authorList>
            <person name="Wiredu Boakye D."/>
            <person name="Jaroenlak P."/>
            <person name="Prachumwat A."/>
            <person name="Williams T.A."/>
            <person name="Bateman K.S."/>
            <person name="Itsathitphaisarn O."/>
            <person name="Sritunyalucksana K."/>
            <person name="Paszkiewicz K.H."/>
            <person name="Moore K.A."/>
            <person name="Stentiford G.D."/>
            <person name="Williams B.A."/>
        </authorList>
    </citation>
    <scope>NUCLEOTIDE SEQUENCE [LARGE SCALE GENOMIC DNA]</scope>
    <source>
        <strain evidence="2 3">TH1</strain>
    </source>
</reference>
<dbReference type="SUPFAM" id="SSF55418">
    <property type="entry name" value="eIF4e-like"/>
    <property type="match status" value="1"/>
</dbReference>
<evidence type="ECO:0000313" key="3">
    <source>
        <dbReference type="Proteomes" id="UP000192758"/>
    </source>
</evidence>
<dbReference type="InterPro" id="IPR001040">
    <property type="entry name" value="TIF_eIF_4E"/>
</dbReference>
<dbReference type="OrthoDB" id="590761at2759"/>
<dbReference type="STRING" id="646526.A0A1W0E7D9"/>
<organism evidence="2 3">
    <name type="scientific">Ecytonucleospora hepatopenaei</name>
    <dbReference type="NCBI Taxonomy" id="646526"/>
    <lineage>
        <taxon>Eukaryota</taxon>
        <taxon>Fungi</taxon>
        <taxon>Fungi incertae sedis</taxon>
        <taxon>Microsporidia</taxon>
        <taxon>Enterocytozoonidae</taxon>
        <taxon>Ecytonucleospora</taxon>
    </lineage>
</organism>
<keyword evidence="1" id="KW-0396">Initiation factor</keyword>